<feature type="coiled-coil region" evidence="2">
    <location>
        <begin position="232"/>
        <end position="264"/>
    </location>
</feature>
<dbReference type="PANTHER" id="PTHR30510:SF2">
    <property type="entry name" value="UPF0229 PROTEIN YEAH"/>
    <property type="match status" value="1"/>
</dbReference>
<evidence type="ECO:0000256" key="2">
    <source>
        <dbReference type="SAM" id="Coils"/>
    </source>
</evidence>
<dbReference type="InterPro" id="IPR006698">
    <property type="entry name" value="UPF0229"/>
</dbReference>
<organism evidence="4 5">
    <name type="scientific">Rubripirellula tenax</name>
    <dbReference type="NCBI Taxonomy" id="2528015"/>
    <lineage>
        <taxon>Bacteria</taxon>
        <taxon>Pseudomonadati</taxon>
        <taxon>Planctomycetota</taxon>
        <taxon>Planctomycetia</taxon>
        <taxon>Pirellulales</taxon>
        <taxon>Pirellulaceae</taxon>
        <taxon>Rubripirellula</taxon>
    </lineage>
</organism>
<gene>
    <name evidence="4" type="ORF">Poly51_33860</name>
</gene>
<dbReference type="NCBIfam" id="NF003707">
    <property type="entry name" value="PRK05325.1-2"/>
    <property type="match status" value="1"/>
</dbReference>
<evidence type="ECO:0000256" key="1">
    <source>
        <dbReference type="HAMAP-Rule" id="MF_01232"/>
    </source>
</evidence>
<accession>A0A5C6F2R5</accession>
<dbReference type="PANTHER" id="PTHR30510">
    <property type="entry name" value="UPF0229 PROTEIN YEAH"/>
    <property type="match status" value="1"/>
</dbReference>
<proteinExistence type="inferred from homology"/>
<dbReference type="AlphaFoldDB" id="A0A5C6F2R5"/>
<evidence type="ECO:0000313" key="5">
    <source>
        <dbReference type="Proteomes" id="UP000318288"/>
    </source>
</evidence>
<sequence length="466" mass="52859">MRVGDREQVTGNSLLNPVPCHLFPTPCSLLPVPYSLSPVTCHLSPIPMHVIDRRQNPKSKSLGNRGRFVRRVKSHIRKAVGEAIRNRKVADLDSSEKVSVSSSDVSEPNFHFQPGTGDREFVLPGNQSYQRGDRIRKPRSGAGGIGASGSADGEGEDSFVFMLSREEFLELFFEDLELPNLAKKKLKSLASSVRTRAGFASDGAPQRLNLKQTMRRSLSRRIALRRPKQIELQSLLDQIEQARTDQNEAEIQRLADEIELMKRRMRSVAYLDTVDLRYNRFDVTPKPTTQAVMFCLMDTSASMTEDLKELAKRFYMLLHLFLVRHYQAVELVFIRHTYTASEVDEDTFFHGRETGGTIVSSALEEMATIVKNRYPVADWNIYAAQASDGHNFDHDMPRTLTLLEKTILPICQYYAYIEVNGEVTSGESLLWDEYSSLVDRYPHFARAQVSEPSAIYPVFRKLFAAT</sequence>
<feature type="region of interest" description="Disordered" evidence="3">
    <location>
        <begin position="100"/>
        <end position="151"/>
    </location>
</feature>
<dbReference type="NCBIfam" id="NF003708">
    <property type="entry name" value="PRK05325.1-3"/>
    <property type="match status" value="1"/>
</dbReference>
<reference evidence="4 5" key="1">
    <citation type="submission" date="2019-02" db="EMBL/GenBank/DDBJ databases">
        <title>Deep-cultivation of Planctomycetes and their phenomic and genomic characterization uncovers novel biology.</title>
        <authorList>
            <person name="Wiegand S."/>
            <person name="Jogler M."/>
            <person name="Boedeker C."/>
            <person name="Pinto D."/>
            <person name="Vollmers J."/>
            <person name="Rivas-Marin E."/>
            <person name="Kohn T."/>
            <person name="Peeters S.H."/>
            <person name="Heuer A."/>
            <person name="Rast P."/>
            <person name="Oberbeckmann S."/>
            <person name="Bunk B."/>
            <person name="Jeske O."/>
            <person name="Meyerdierks A."/>
            <person name="Storesund J.E."/>
            <person name="Kallscheuer N."/>
            <person name="Luecker S."/>
            <person name="Lage O.M."/>
            <person name="Pohl T."/>
            <person name="Merkel B.J."/>
            <person name="Hornburger P."/>
            <person name="Mueller R.-W."/>
            <person name="Bruemmer F."/>
            <person name="Labrenz M."/>
            <person name="Spormann A.M."/>
            <person name="Op Den Camp H."/>
            <person name="Overmann J."/>
            <person name="Amann R."/>
            <person name="Jetten M.S.M."/>
            <person name="Mascher T."/>
            <person name="Medema M.H."/>
            <person name="Devos D.P."/>
            <person name="Kaster A.-K."/>
            <person name="Ovreas L."/>
            <person name="Rohde M."/>
            <person name="Galperin M.Y."/>
            <person name="Jogler C."/>
        </authorList>
    </citation>
    <scope>NUCLEOTIDE SEQUENCE [LARGE SCALE GENOMIC DNA]</scope>
    <source>
        <strain evidence="4 5">Poly51</strain>
    </source>
</reference>
<dbReference type="EMBL" id="SJPW01000004">
    <property type="protein sequence ID" value="TWU54667.1"/>
    <property type="molecule type" value="Genomic_DNA"/>
</dbReference>
<protein>
    <recommendedName>
        <fullName evidence="1">UPF0229 protein Poly51_33860</fullName>
    </recommendedName>
</protein>
<keyword evidence="5" id="KW-1185">Reference proteome</keyword>
<comment type="caution">
    <text evidence="4">The sequence shown here is derived from an EMBL/GenBank/DDBJ whole genome shotgun (WGS) entry which is preliminary data.</text>
</comment>
<name>A0A5C6F2R5_9BACT</name>
<comment type="similarity">
    <text evidence="1">Belongs to the UPF0229 family.</text>
</comment>
<dbReference type="Pfam" id="PF04285">
    <property type="entry name" value="DUF444"/>
    <property type="match status" value="1"/>
</dbReference>
<keyword evidence="2" id="KW-0175">Coiled coil</keyword>
<evidence type="ECO:0000256" key="3">
    <source>
        <dbReference type="SAM" id="MobiDB-lite"/>
    </source>
</evidence>
<evidence type="ECO:0000313" key="4">
    <source>
        <dbReference type="EMBL" id="TWU54667.1"/>
    </source>
</evidence>
<dbReference type="HAMAP" id="MF_01232">
    <property type="entry name" value="UPF0229"/>
    <property type="match status" value="1"/>
</dbReference>
<dbReference type="Proteomes" id="UP000318288">
    <property type="component" value="Unassembled WGS sequence"/>
</dbReference>